<evidence type="ECO:0000313" key="1">
    <source>
        <dbReference type="EMBL" id="TYK01507.1"/>
    </source>
</evidence>
<dbReference type="AlphaFoldDB" id="A0A5D3BQ66"/>
<comment type="caution">
    <text evidence="1">The sequence shown here is derived from an EMBL/GenBank/DDBJ whole genome shotgun (WGS) entry which is preliminary data.</text>
</comment>
<dbReference type="Proteomes" id="UP000321947">
    <property type="component" value="Unassembled WGS sequence"/>
</dbReference>
<gene>
    <name evidence="1" type="ORF">E5676_scaffold451G00650</name>
</gene>
<evidence type="ECO:0000313" key="2">
    <source>
        <dbReference type="Proteomes" id="UP000321947"/>
    </source>
</evidence>
<accession>A0A5D3BQ66</accession>
<dbReference type="GO" id="GO:0003964">
    <property type="term" value="F:RNA-directed DNA polymerase activity"/>
    <property type="evidence" value="ECO:0007669"/>
    <property type="project" value="UniProtKB-KW"/>
</dbReference>
<organism evidence="1 2">
    <name type="scientific">Cucumis melo var. makuwa</name>
    <name type="common">Oriental melon</name>
    <dbReference type="NCBI Taxonomy" id="1194695"/>
    <lineage>
        <taxon>Eukaryota</taxon>
        <taxon>Viridiplantae</taxon>
        <taxon>Streptophyta</taxon>
        <taxon>Embryophyta</taxon>
        <taxon>Tracheophyta</taxon>
        <taxon>Spermatophyta</taxon>
        <taxon>Magnoliopsida</taxon>
        <taxon>eudicotyledons</taxon>
        <taxon>Gunneridae</taxon>
        <taxon>Pentapetalae</taxon>
        <taxon>rosids</taxon>
        <taxon>fabids</taxon>
        <taxon>Cucurbitales</taxon>
        <taxon>Cucurbitaceae</taxon>
        <taxon>Benincaseae</taxon>
        <taxon>Cucumis</taxon>
    </lineage>
</organism>
<dbReference type="EMBL" id="SSTD01016175">
    <property type="protein sequence ID" value="TYK01507.1"/>
    <property type="molecule type" value="Genomic_DNA"/>
</dbReference>
<proteinExistence type="predicted"/>
<protein>
    <submittedName>
        <fullName evidence="1">Reverse transcriptase</fullName>
    </submittedName>
</protein>
<keyword evidence="1" id="KW-0548">Nucleotidyltransferase</keyword>
<name>A0A5D3BQ66_CUCMM</name>
<sequence>MEWPSEKTVTFCKSPIPLLVLVFQWGRNLECQVAFDGLKQATIEGPSLGIADATKPPKVEAEQFNYMLGEYLHHFVDGRQWNGVQLLNVVQFSHSTQIDSLIRRIQFEINGSRHSVLSPLADGPYIGNNPQVHRVEKEWEPMADIARVCLEDALLSSSGWPSFLSRVQQRCTVICQPGTGRR</sequence>
<keyword evidence="1" id="KW-0695">RNA-directed DNA polymerase</keyword>
<keyword evidence="1" id="KW-0808">Transferase</keyword>
<reference evidence="1 2" key="1">
    <citation type="submission" date="2019-08" db="EMBL/GenBank/DDBJ databases">
        <title>Draft genome sequences of two oriental melons (Cucumis melo L. var makuwa).</title>
        <authorList>
            <person name="Kwon S.-Y."/>
        </authorList>
    </citation>
    <scope>NUCLEOTIDE SEQUENCE [LARGE SCALE GENOMIC DNA]</scope>
    <source>
        <strain evidence="2">cv. Chang Bougi</strain>
        <tissue evidence="1">Leaf</tissue>
    </source>
</reference>